<dbReference type="PANTHER" id="PTHR38593:SF1">
    <property type="entry name" value="BLR2558 PROTEIN"/>
    <property type="match status" value="1"/>
</dbReference>
<dbReference type="PANTHER" id="PTHR38593">
    <property type="entry name" value="BLR2558 PROTEIN"/>
    <property type="match status" value="1"/>
</dbReference>
<evidence type="ECO:0000313" key="4">
    <source>
        <dbReference type="EMBL" id="NMG17084.1"/>
    </source>
</evidence>
<feature type="compositionally biased region" description="Low complexity" evidence="1">
    <location>
        <begin position="61"/>
        <end position="85"/>
    </location>
</feature>
<protein>
    <submittedName>
        <fullName evidence="4">DUF4142 domain-containing protein</fullName>
    </submittedName>
</protein>
<dbReference type="Pfam" id="PF13628">
    <property type="entry name" value="DUF4142"/>
    <property type="match status" value="1"/>
</dbReference>
<sequence length="232" mass="24030">MEKSRIQARAKILALAAGLGMGAAACDRADEVPPPNPTDTRNVPEPVNPATVPSPPPTMTPPADGVAGSAAGTGTAPGEPTAGPIAGVDRSFISEAMSRGLAEIEASGLAATKGADPKVKSFAEKLQKDHMDANEKLKSLATSKGMTVSTTIDPAVQGKLDELEKLSGAELDRAYLENFGASAHRETITLFERQARDGQDPDLKAFAEQTLGVLRSHLELAQQLQPAGTAAQ</sequence>
<dbReference type="Proteomes" id="UP000633943">
    <property type="component" value="Unassembled WGS sequence"/>
</dbReference>
<keyword evidence="5" id="KW-1185">Reference proteome</keyword>
<dbReference type="EMBL" id="WTVP01000059">
    <property type="protein sequence ID" value="NMG17084.1"/>
    <property type="molecule type" value="Genomic_DNA"/>
</dbReference>
<dbReference type="PROSITE" id="PS51257">
    <property type="entry name" value="PROKAR_LIPOPROTEIN"/>
    <property type="match status" value="1"/>
</dbReference>
<organism evidence="4 5">
    <name type="scientific">Aromatoleum bremense</name>
    <dbReference type="NCBI Taxonomy" id="76115"/>
    <lineage>
        <taxon>Bacteria</taxon>
        <taxon>Pseudomonadati</taxon>
        <taxon>Pseudomonadota</taxon>
        <taxon>Betaproteobacteria</taxon>
        <taxon>Rhodocyclales</taxon>
        <taxon>Rhodocyclaceae</taxon>
        <taxon>Aromatoleum</taxon>
    </lineage>
</organism>
<evidence type="ECO:0000256" key="2">
    <source>
        <dbReference type="SAM" id="SignalP"/>
    </source>
</evidence>
<dbReference type="InterPro" id="IPR025419">
    <property type="entry name" value="DUF4142"/>
</dbReference>
<dbReference type="RefSeq" id="WP_169203630.1">
    <property type="nucleotide sequence ID" value="NZ_CP059467.1"/>
</dbReference>
<dbReference type="Gene3D" id="1.20.1260.10">
    <property type="match status" value="1"/>
</dbReference>
<feature type="chain" id="PRO_5047347337" evidence="2">
    <location>
        <begin position="26"/>
        <end position="232"/>
    </location>
</feature>
<reference evidence="4 5" key="1">
    <citation type="submission" date="2019-12" db="EMBL/GenBank/DDBJ databases">
        <title>Comparative genomics gives insights into the taxonomy of the Azoarcus-Aromatoleum group and reveals separate origins of nif in the plant-associated Azoarcus and non-plant-associated Aromatoleum sub-groups.</title>
        <authorList>
            <person name="Lafos M."/>
            <person name="Maluk M."/>
            <person name="Batista M."/>
            <person name="Junghare M."/>
            <person name="Carmona M."/>
            <person name="Faoro H."/>
            <person name="Cruz L.M."/>
            <person name="Battistoni F."/>
            <person name="De Souza E."/>
            <person name="Pedrosa F."/>
            <person name="Chen W.-M."/>
            <person name="Poole P.S."/>
            <person name="Dixon R.A."/>
            <person name="James E.K."/>
        </authorList>
    </citation>
    <scope>NUCLEOTIDE SEQUENCE [LARGE SCALE GENOMIC DNA]</scope>
    <source>
        <strain evidence="4 5">PbN1</strain>
    </source>
</reference>
<evidence type="ECO:0000256" key="1">
    <source>
        <dbReference type="SAM" id="MobiDB-lite"/>
    </source>
</evidence>
<keyword evidence="2" id="KW-0732">Signal</keyword>
<proteinExistence type="predicted"/>
<feature type="domain" description="DUF4142" evidence="3">
    <location>
        <begin position="89"/>
        <end position="224"/>
    </location>
</feature>
<feature type="region of interest" description="Disordered" evidence="1">
    <location>
        <begin position="26"/>
        <end position="85"/>
    </location>
</feature>
<evidence type="ECO:0000259" key="3">
    <source>
        <dbReference type="Pfam" id="PF13628"/>
    </source>
</evidence>
<feature type="signal peptide" evidence="2">
    <location>
        <begin position="1"/>
        <end position="25"/>
    </location>
</feature>
<gene>
    <name evidence="4" type="ORF">GPA24_16395</name>
</gene>
<evidence type="ECO:0000313" key="5">
    <source>
        <dbReference type="Proteomes" id="UP000633943"/>
    </source>
</evidence>
<accession>A0ABX1NYG3</accession>
<dbReference type="InterPro" id="IPR012347">
    <property type="entry name" value="Ferritin-like"/>
</dbReference>
<name>A0ABX1NYG3_9RHOO</name>
<comment type="caution">
    <text evidence="4">The sequence shown here is derived from an EMBL/GenBank/DDBJ whole genome shotgun (WGS) entry which is preliminary data.</text>
</comment>